<dbReference type="EMBL" id="CAFBJG010000014">
    <property type="protein sequence ID" value="CAB4848017.1"/>
    <property type="molecule type" value="Genomic_DNA"/>
</dbReference>
<evidence type="ECO:0000313" key="3">
    <source>
        <dbReference type="EMBL" id="CAB4335217.1"/>
    </source>
</evidence>
<evidence type="ECO:0000313" key="6">
    <source>
        <dbReference type="EMBL" id="CAB4805872.1"/>
    </source>
</evidence>
<gene>
    <name evidence="4" type="ORF">UFOPK2252_00007</name>
    <name evidence="5" type="ORF">UFOPK2592_00525</name>
    <name evidence="6" type="ORF">UFOPK3120_00277</name>
    <name evidence="7" type="ORF">UFOPK3282_00255</name>
    <name evidence="8" type="ORF">UFOPK3935_00378</name>
    <name evidence="3" type="ORF">UFOPK4171_00311</name>
</gene>
<dbReference type="InterPro" id="IPR000620">
    <property type="entry name" value="EamA_dom"/>
</dbReference>
<dbReference type="EMBL" id="CAEZWN010000001">
    <property type="protein sequence ID" value="CAB4645650.1"/>
    <property type="molecule type" value="Genomic_DNA"/>
</dbReference>
<feature type="transmembrane region" description="Helical" evidence="1">
    <location>
        <begin position="70"/>
        <end position="90"/>
    </location>
</feature>
<feature type="transmembrane region" description="Helical" evidence="1">
    <location>
        <begin position="37"/>
        <end position="58"/>
    </location>
</feature>
<feature type="domain" description="EamA" evidence="2">
    <location>
        <begin position="154"/>
        <end position="287"/>
    </location>
</feature>
<proteinExistence type="predicted"/>
<reference evidence="3" key="1">
    <citation type="submission" date="2020-05" db="EMBL/GenBank/DDBJ databases">
        <authorList>
            <person name="Chiriac C."/>
            <person name="Salcher M."/>
            <person name="Ghai R."/>
            <person name="Kavagutti S V."/>
        </authorList>
    </citation>
    <scope>NUCLEOTIDE SEQUENCE</scope>
</reference>
<accession>A0A6J5Z1X3</accession>
<feature type="transmembrane region" description="Helical" evidence="1">
    <location>
        <begin position="152"/>
        <end position="170"/>
    </location>
</feature>
<evidence type="ECO:0000256" key="1">
    <source>
        <dbReference type="SAM" id="Phobius"/>
    </source>
</evidence>
<feature type="transmembrane region" description="Helical" evidence="1">
    <location>
        <begin position="245"/>
        <end position="264"/>
    </location>
</feature>
<dbReference type="PANTHER" id="PTHR22911">
    <property type="entry name" value="ACYL-MALONYL CONDENSING ENZYME-RELATED"/>
    <property type="match status" value="1"/>
</dbReference>
<dbReference type="EMBL" id="CAEZXU010000028">
    <property type="protein sequence ID" value="CAB4696757.1"/>
    <property type="molecule type" value="Genomic_DNA"/>
</dbReference>
<dbReference type="Pfam" id="PF00892">
    <property type="entry name" value="EamA"/>
    <property type="match status" value="2"/>
</dbReference>
<dbReference type="InterPro" id="IPR037185">
    <property type="entry name" value="EmrE-like"/>
</dbReference>
<dbReference type="SUPFAM" id="SSF103481">
    <property type="entry name" value="Multidrug resistance efflux transporter EmrE"/>
    <property type="match status" value="2"/>
</dbReference>
<feature type="transmembrane region" description="Helical" evidence="1">
    <location>
        <begin position="127"/>
        <end position="146"/>
    </location>
</feature>
<dbReference type="Gene3D" id="1.10.3730.20">
    <property type="match status" value="1"/>
</dbReference>
<keyword evidence="1" id="KW-0812">Transmembrane</keyword>
<feature type="transmembrane region" description="Helical" evidence="1">
    <location>
        <begin position="215"/>
        <end position="233"/>
    </location>
</feature>
<name>A0A6J5Z1X3_9ZZZZ</name>
<evidence type="ECO:0000313" key="4">
    <source>
        <dbReference type="EMBL" id="CAB4645650.1"/>
    </source>
</evidence>
<feature type="transmembrane region" description="Helical" evidence="1">
    <location>
        <begin position="190"/>
        <end position="209"/>
    </location>
</feature>
<evidence type="ECO:0000259" key="2">
    <source>
        <dbReference type="Pfam" id="PF00892"/>
    </source>
</evidence>
<feature type="transmembrane region" description="Helical" evidence="1">
    <location>
        <begin position="96"/>
        <end position="118"/>
    </location>
</feature>
<organism evidence="3">
    <name type="scientific">freshwater metagenome</name>
    <dbReference type="NCBI Taxonomy" id="449393"/>
    <lineage>
        <taxon>unclassified sequences</taxon>
        <taxon>metagenomes</taxon>
        <taxon>ecological metagenomes</taxon>
    </lineage>
</organism>
<dbReference type="EMBL" id="CAFAAW010000016">
    <property type="protein sequence ID" value="CAB4805872.1"/>
    <property type="molecule type" value="Genomic_DNA"/>
</dbReference>
<protein>
    <submittedName>
        <fullName evidence="3">Unannotated protein</fullName>
    </submittedName>
</protein>
<dbReference type="EMBL" id="CAESAM010000016">
    <property type="protein sequence ID" value="CAB4335217.1"/>
    <property type="molecule type" value="Genomic_DNA"/>
</dbReference>
<sequence length="293" mass="30920">MSKELSHYVRRNYALVIAAGICFGTTGTTQALGPDGISSLSIGSARLIVGAFFLYLYVKFTKIQSAPVPKLSMWLSAIGILSYQLTFFSAVKQTGVAIGTVTALGSVPALTGLLDYLIYRQKATKRWFIATIITTTGIIILGTANGVADFDLGGFILAIIAGGSFGLLAVSSKRAFTPGVDSTYTMYKVFSLAAVLSIPFLIFNGFNWLGTIDGVAMIIWLGLIPTALAYILYAKGLQGVKPGVASTLILAEPATATILAAVVLNESITLQGWAGIALVTVGLIYLSRETRVV</sequence>
<feature type="domain" description="EamA" evidence="2">
    <location>
        <begin position="13"/>
        <end position="141"/>
    </location>
</feature>
<evidence type="ECO:0000313" key="7">
    <source>
        <dbReference type="EMBL" id="CAB4848017.1"/>
    </source>
</evidence>
<feature type="transmembrane region" description="Helical" evidence="1">
    <location>
        <begin position="270"/>
        <end position="287"/>
    </location>
</feature>
<dbReference type="AlphaFoldDB" id="A0A6J5Z1X3"/>
<evidence type="ECO:0000313" key="5">
    <source>
        <dbReference type="EMBL" id="CAB4696757.1"/>
    </source>
</evidence>
<evidence type="ECO:0000313" key="8">
    <source>
        <dbReference type="EMBL" id="CAB4975027.1"/>
    </source>
</evidence>
<dbReference type="PANTHER" id="PTHR22911:SF79">
    <property type="entry name" value="MOBA-LIKE NTP TRANSFERASE DOMAIN-CONTAINING PROTEIN"/>
    <property type="match status" value="1"/>
</dbReference>
<dbReference type="EMBL" id="CAFBOH010000028">
    <property type="protein sequence ID" value="CAB4975027.1"/>
    <property type="molecule type" value="Genomic_DNA"/>
</dbReference>
<keyword evidence="1" id="KW-0472">Membrane</keyword>
<keyword evidence="1" id="KW-1133">Transmembrane helix</keyword>
<feature type="transmembrane region" description="Helical" evidence="1">
    <location>
        <begin position="12"/>
        <end position="31"/>
    </location>
</feature>
<dbReference type="GO" id="GO:0016020">
    <property type="term" value="C:membrane"/>
    <property type="evidence" value="ECO:0007669"/>
    <property type="project" value="InterPro"/>
</dbReference>